<protein>
    <submittedName>
        <fullName evidence="1">Uncharacterized protein</fullName>
    </submittedName>
</protein>
<dbReference type="Gene3D" id="3.10.400.10">
    <property type="entry name" value="Sulfate adenylyltransferase"/>
    <property type="match status" value="1"/>
</dbReference>
<comment type="caution">
    <text evidence="1">The sequence shown here is derived from an EMBL/GenBank/DDBJ whole genome shotgun (WGS) entry which is preliminary data.</text>
</comment>
<sequence>MENKIAEYWRHFTTKNNIADATYQTWQFADSAELLANLVLTEEKTATNSAYILYEIEQTPLQQVWGMQYYLKFGQSASVYK</sequence>
<evidence type="ECO:0000313" key="1">
    <source>
        <dbReference type="EMBL" id="MCZ0726093.1"/>
    </source>
</evidence>
<dbReference type="InterPro" id="IPR015947">
    <property type="entry name" value="PUA-like_sf"/>
</dbReference>
<dbReference type="Proteomes" id="UP001146670">
    <property type="component" value="Unassembled WGS sequence"/>
</dbReference>
<keyword evidence="2" id="KW-1185">Reference proteome</keyword>
<organism evidence="1 2">
    <name type="scientific">Aerococcus kribbianus</name>
    <dbReference type="NCBI Taxonomy" id="2999064"/>
    <lineage>
        <taxon>Bacteria</taxon>
        <taxon>Bacillati</taxon>
        <taxon>Bacillota</taxon>
        <taxon>Bacilli</taxon>
        <taxon>Lactobacillales</taxon>
        <taxon>Aerococcaceae</taxon>
        <taxon>Aerococcus</taxon>
    </lineage>
</organism>
<name>A0A9X3FNR5_9LACT</name>
<dbReference type="AlphaFoldDB" id="A0A9X3FNR5"/>
<reference evidence="1" key="1">
    <citation type="submission" date="2022-12" db="EMBL/GenBank/DDBJ databases">
        <title>Description and comparative metabolic analysis of Aerococcus sp. nov., isolated from the feces of a pig.</title>
        <authorList>
            <person name="Chang Y.-H."/>
        </authorList>
    </citation>
    <scope>NUCLEOTIDE SEQUENCE</scope>
    <source>
        <strain evidence="1">YH-aer222</strain>
    </source>
</reference>
<dbReference type="RefSeq" id="WP_268752421.1">
    <property type="nucleotide sequence ID" value="NZ_JAPRFQ010000002.1"/>
</dbReference>
<gene>
    <name evidence="1" type="ORF">OW157_05835</name>
</gene>
<evidence type="ECO:0000313" key="2">
    <source>
        <dbReference type="Proteomes" id="UP001146670"/>
    </source>
</evidence>
<accession>A0A9X3FNR5</accession>
<dbReference type="EMBL" id="JAPRFR010000002">
    <property type="protein sequence ID" value="MCZ0726093.1"/>
    <property type="molecule type" value="Genomic_DNA"/>
</dbReference>
<dbReference type="SUPFAM" id="SSF88697">
    <property type="entry name" value="PUA domain-like"/>
    <property type="match status" value="1"/>
</dbReference>
<proteinExistence type="predicted"/>